<dbReference type="RefSeq" id="WP_052591556.1">
    <property type="nucleotide sequence ID" value="NZ_CP011112.1"/>
</dbReference>
<dbReference type="OrthoDB" id="3210682at2"/>
<gene>
    <name evidence="2" type="ORF">VV02_10825</name>
</gene>
<dbReference type="Gene3D" id="3.10.350.10">
    <property type="entry name" value="LysM domain"/>
    <property type="match status" value="1"/>
</dbReference>
<dbReference type="EMBL" id="CP011112">
    <property type="protein sequence ID" value="AKU16240.1"/>
    <property type="molecule type" value="Genomic_DNA"/>
</dbReference>
<dbReference type="STRING" id="571913.VV02_10825"/>
<feature type="transmembrane region" description="Helical" evidence="1">
    <location>
        <begin position="20"/>
        <end position="39"/>
    </location>
</feature>
<keyword evidence="1" id="KW-1133">Transmembrane helix</keyword>
<evidence type="ECO:0008006" key="4">
    <source>
        <dbReference type="Google" id="ProtNLM"/>
    </source>
</evidence>
<accession>A0A0K1JI35</accession>
<keyword evidence="1" id="KW-0472">Membrane</keyword>
<dbReference type="Proteomes" id="UP000066480">
    <property type="component" value="Chromosome"/>
</dbReference>
<dbReference type="InterPro" id="IPR036779">
    <property type="entry name" value="LysM_dom_sf"/>
</dbReference>
<dbReference type="KEGG" id="lmoi:VV02_10825"/>
<name>A0A0K1JI35_9MICO</name>
<dbReference type="AlphaFoldDB" id="A0A0K1JI35"/>
<reference evidence="2 3" key="1">
    <citation type="submission" date="2015-03" db="EMBL/GenBank/DDBJ databases">
        <title>Luteipulveratus halotolerans sp. nov., a novel actinobacterium (Dermacoccaceae) from Sarawak, Malaysia.</title>
        <authorList>
            <person name="Juboi H."/>
            <person name="Basik A."/>
            <person name="Shamsul S.S."/>
            <person name="Arnold P."/>
            <person name="Schmitt E.K."/>
            <person name="Sanglier J.-J."/>
            <person name="Yeo T."/>
        </authorList>
    </citation>
    <scope>NUCLEOTIDE SEQUENCE [LARGE SCALE GENOMIC DNA]</scope>
    <source>
        <strain evidence="2 3">MN07-A0370</strain>
    </source>
</reference>
<organism evidence="2 3">
    <name type="scientific">Luteipulveratus mongoliensis</name>
    <dbReference type="NCBI Taxonomy" id="571913"/>
    <lineage>
        <taxon>Bacteria</taxon>
        <taxon>Bacillati</taxon>
        <taxon>Actinomycetota</taxon>
        <taxon>Actinomycetes</taxon>
        <taxon>Micrococcales</taxon>
        <taxon>Dermacoccaceae</taxon>
        <taxon>Luteipulveratus</taxon>
    </lineage>
</organism>
<protein>
    <recommendedName>
        <fullName evidence="4">LysM domain-containing protein</fullName>
    </recommendedName>
</protein>
<proteinExistence type="predicted"/>
<dbReference type="InterPro" id="IPR018392">
    <property type="entry name" value="LysM"/>
</dbReference>
<keyword evidence="1" id="KW-0812">Transmembrane</keyword>
<sequence length="275" mass="28603">MSTSPGHLTGDPSTSHRWRAGLLGLLGAGGLLVLALAAARALQALLRGLATRPTVQTSDAVTVLALLVLVLALLWCVVLLSACAHDLLRPRRPAYSDPLAWRLAPDLALRVSGLLLAVTALGSGAAHAQPAPDAPAASVVVASAPVPSFGLGEPPAPAPVPSFGKTDMTQPPGCAPQAPVPGWTPDRPTPVRARGAEHVHLLAGCPSDSDSDTVVVHRGDDLWSLVERHLGSDADPARIAQDWPRWYDANRAEIGDDPNLLQIGLTLRIPEGAVR</sequence>
<evidence type="ECO:0000313" key="2">
    <source>
        <dbReference type="EMBL" id="AKU16240.1"/>
    </source>
</evidence>
<keyword evidence="3" id="KW-1185">Reference proteome</keyword>
<evidence type="ECO:0000313" key="3">
    <source>
        <dbReference type="Proteomes" id="UP000066480"/>
    </source>
</evidence>
<evidence type="ECO:0000256" key="1">
    <source>
        <dbReference type="SAM" id="Phobius"/>
    </source>
</evidence>
<dbReference type="CDD" id="cd00118">
    <property type="entry name" value="LysM"/>
    <property type="match status" value="1"/>
</dbReference>
<feature type="transmembrane region" description="Helical" evidence="1">
    <location>
        <begin position="60"/>
        <end position="82"/>
    </location>
</feature>